<keyword evidence="3" id="KW-1185">Reference proteome</keyword>
<evidence type="ECO:0000313" key="2">
    <source>
        <dbReference type="EnsemblMetazoa" id="SMAR001125-PA"/>
    </source>
</evidence>
<proteinExistence type="predicted"/>
<dbReference type="HOGENOM" id="CLU_642427_0_0_1"/>
<evidence type="ECO:0000256" key="1">
    <source>
        <dbReference type="SAM" id="MobiDB-lite"/>
    </source>
</evidence>
<accession>T1IJQ2</accession>
<evidence type="ECO:0000313" key="3">
    <source>
        <dbReference type="Proteomes" id="UP000014500"/>
    </source>
</evidence>
<dbReference type="EMBL" id="JH430339">
    <property type="status" value="NOT_ANNOTATED_CDS"/>
    <property type="molecule type" value="Genomic_DNA"/>
</dbReference>
<name>T1IJQ2_STRMM</name>
<feature type="region of interest" description="Disordered" evidence="1">
    <location>
        <begin position="67"/>
        <end position="88"/>
    </location>
</feature>
<reference evidence="3" key="1">
    <citation type="submission" date="2011-05" db="EMBL/GenBank/DDBJ databases">
        <authorList>
            <person name="Richards S.R."/>
            <person name="Qu J."/>
            <person name="Jiang H."/>
            <person name="Jhangiani S.N."/>
            <person name="Agravi P."/>
            <person name="Goodspeed R."/>
            <person name="Gross S."/>
            <person name="Mandapat C."/>
            <person name="Jackson L."/>
            <person name="Mathew T."/>
            <person name="Pu L."/>
            <person name="Thornton R."/>
            <person name="Saada N."/>
            <person name="Wilczek-Boney K.B."/>
            <person name="Lee S."/>
            <person name="Kovar C."/>
            <person name="Wu Y."/>
            <person name="Scherer S.E."/>
            <person name="Worley K.C."/>
            <person name="Muzny D.M."/>
            <person name="Gibbs R."/>
        </authorList>
    </citation>
    <scope>NUCLEOTIDE SEQUENCE</scope>
    <source>
        <strain evidence="3">Brora</strain>
    </source>
</reference>
<sequence length="477" mass="55293">MKSEEYFSDSTQLRNNSYCTSCNNYNTQVKDVDEQLFKNCASCDFYLYLKGERGFLLLTKLNSQGQDESTSKKTKQQSNSTISSQRKHELREKLQYAAREFGRICTKSNHIIPKEHQVSIDLGNKLIFNYMSQQLLQIPLTCKSTTYIYEVGSKEKIFGVDTTLKYFTPQEQDEHTRTPKLDEFNELRLYNKDGSIYDTTDVLNAGGRIIYAVSLDCKLITVLEVFADYGIEFCYWHSTLLAGGPGLCFGSLIVKNGKIVYFSNHSGHYNPTAENLYNVIIKLNGLFSADAVLRVYFKSFDKNGVFRTDMKQTKVISEKYYCTVKEFVERVEKGLLLFPGENKVAMPGVYFEEIREWNECFKNMVSYKPVSVYNGNVVMAIEHSIRKLIGGNFGHKPSLGVDQRTFRVKLVFRDQSDALKFHSILEKIFNNRRKSEQSAIERNFYLDNFDHTVFVWRRYMYDFIVNVLKIKLGDIFV</sequence>
<organism evidence="2 3">
    <name type="scientific">Strigamia maritima</name>
    <name type="common">European centipede</name>
    <name type="synonym">Geophilus maritimus</name>
    <dbReference type="NCBI Taxonomy" id="126957"/>
    <lineage>
        <taxon>Eukaryota</taxon>
        <taxon>Metazoa</taxon>
        <taxon>Ecdysozoa</taxon>
        <taxon>Arthropoda</taxon>
        <taxon>Myriapoda</taxon>
        <taxon>Chilopoda</taxon>
        <taxon>Pleurostigmophora</taxon>
        <taxon>Geophilomorpha</taxon>
        <taxon>Linotaeniidae</taxon>
        <taxon>Strigamia</taxon>
    </lineage>
</organism>
<reference evidence="2" key="2">
    <citation type="submission" date="2015-02" db="UniProtKB">
        <authorList>
            <consortium name="EnsemblMetazoa"/>
        </authorList>
    </citation>
    <scope>IDENTIFICATION</scope>
</reference>
<dbReference type="EnsemblMetazoa" id="SMAR001125-RA">
    <property type="protein sequence ID" value="SMAR001125-PA"/>
    <property type="gene ID" value="SMAR001125"/>
</dbReference>
<dbReference type="Proteomes" id="UP000014500">
    <property type="component" value="Unassembled WGS sequence"/>
</dbReference>
<dbReference type="AlphaFoldDB" id="T1IJQ2"/>
<protein>
    <submittedName>
        <fullName evidence="2">Uncharacterized protein</fullName>
    </submittedName>
</protein>